<evidence type="ECO:0000313" key="2">
    <source>
        <dbReference type="Proteomes" id="UP001234178"/>
    </source>
</evidence>
<gene>
    <name evidence="1" type="ORF">OUZ56_028121</name>
</gene>
<accession>A0ABR0B2X8</accession>
<organism evidence="1 2">
    <name type="scientific">Daphnia magna</name>
    <dbReference type="NCBI Taxonomy" id="35525"/>
    <lineage>
        <taxon>Eukaryota</taxon>
        <taxon>Metazoa</taxon>
        <taxon>Ecdysozoa</taxon>
        <taxon>Arthropoda</taxon>
        <taxon>Crustacea</taxon>
        <taxon>Branchiopoda</taxon>
        <taxon>Diplostraca</taxon>
        <taxon>Cladocera</taxon>
        <taxon>Anomopoda</taxon>
        <taxon>Daphniidae</taxon>
        <taxon>Daphnia</taxon>
    </lineage>
</organism>
<sequence length="151" mass="16884">MDVIGIYLKSVMMKRRFCCWSAKVRTTISDSKWTAKFSAVTKAATPSSEYMVVEASATSMPPSAMSSIVSIEITWRLPVVVGFFVSSPVTCAVFFRHPPTQLRQNASHFPLPQHGFARGHIVRRQLDPSSLPEQRTECKRMELLPSASSFD</sequence>
<protein>
    <submittedName>
        <fullName evidence="1">Uncharacterized protein</fullName>
    </submittedName>
</protein>
<evidence type="ECO:0000313" key="1">
    <source>
        <dbReference type="EMBL" id="KAK4036050.1"/>
    </source>
</evidence>
<keyword evidence="2" id="KW-1185">Reference proteome</keyword>
<name>A0ABR0B2X8_9CRUS</name>
<proteinExistence type="predicted"/>
<dbReference type="Proteomes" id="UP001234178">
    <property type="component" value="Unassembled WGS sequence"/>
</dbReference>
<dbReference type="EMBL" id="JAOYFB010000040">
    <property type="protein sequence ID" value="KAK4036050.1"/>
    <property type="molecule type" value="Genomic_DNA"/>
</dbReference>
<comment type="caution">
    <text evidence="1">The sequence shown here is derived from an EMBL/GenBank/DDBJ whole genome shotgun (WGS) entry which is preliminary data.</text>
</comment>
<reference evidence="1 2" key="1">
    <citation type="journal article" date="2023" name="Nucleic Acids Res.">
        <title>The hologenome of Daphnia magna reveals possible DNA methylation and microbiome-mediated evolution of the host genome.</title>
        <authorList>
            <person name="Chaturvedi A."/>
            <person name="Li X."/>
            <person name="Dhandapani V."/>
            <person name="Marshall H."/>
            <person name="Kissane S."/>
            <person name="Cuenca-Cambronero M."/>
            <person name="Asole G."/>
            <person name="Calvet F."/>
            <person name="Ruiz-Romero M."/>
            <person name="Marangio P."/>
            <person name="Guigo R."/>
            <person name="Rago D."/>
            <person name="Mirbahai L."/>
            <person name="Eastwood N."/>
            <person name="Colbourne J.K."/>
            <person name="Zhou J."/>
            <person name="Mallon E."/>
            <person name="Orsini L."/>
        </authorList>
    </citation>
    <scope>NUCLEOTIDE SEQUENCE [LARGE SCALE GENOMIC DNA]</scope>
    <source>
        <strain evidence="1">LRV0_1</strain>
    </source>
</reference>